<gene>
    <name evidence="3" type="ORF">PPRIM_AZ9-3.1.T0650131</name>
</gene>
<organism evidence="3 4">
    <name type="scientific">Paramecium primaurelia</name>
    <dbReference type="NCBI Taxonomy" id="5886"/>
    <lineage>
        <taxon>Eukaryota</taxon>
        <taxon>Sar</taxon>
        <taxon>Alveolata</taxon>
        <taxon>Ciliophora</taxon>
        <taxon>Intramacronucleata</taxon>
        <taxon>Oligohymenophorea</taxon>
        <taxon>Peniculida</taxon>
        <taxon>Parameciidae</taxon>
        <taxon>Paramecium</taxon>
    </lineage>
</organism>
<reference evidence="3" key="1">
    <citation type="submission" date="2021-01" db="EMBL/GenBank/DDBJ databases">
        <authorList>
            <consortium name="Genoscope - CEA"/>
            <person name="William W."/>
        </authorList>
    </citation>
    <scope>NUCLEOTIDE SEQUENCE</scope>
</reference>
<keyword evidence="2" id="KW-1133">Transmembrane helix</keyword>
<evidence type="ECO:0000256" key="2">
    <source>
        <dbReference type="SAM" id="Phobius"/>
    </source>
</evidence>
<feature type="transmembrane region" description="Helical" evidence="2">
    <location>
        <begin position="153"/>
        <end position="176"/>
    </location>
</feature>
<sequence>MRNLNTEKFFKEIYFLMHPLVSQESMKGLMIIFTILNKAQELDIINNINQESHSEMKILSQLAQYSFVINAVTNDQLILIIIGFFALHIILIIIFIYFRITKSISVIIHTILHYFLLHYTLIFYIPITYSSFYFISQEQTCTSSQFCNTTTQIVLIIICIINLIISLLINSLHIYFGRADSLMGDNHILMLNYSFISNLVIQICLFTSIVLKSIDILQELRFALILIKYILTLMQTLNKINAKYSVLIDLISITSSISLLIKLSVFEYLIVLSLIWAVFFQSVDIIENYYVTLKDQGNLITLQKIEEANKLETKIQSKIILKIIEKIHNCKKCQYSSQFVECIFRRMANKEKQMNNHIVSLFCDYVSNHAPLKALIRLLLLNPNDLYYRCWQHNLAEELNKRSKQFQKDAQNKTSIKNTNEHQNSLDVQTVYNTSHSAQALFPCLIDTIQSKINFWNKLINGYQHIDQCLQESLKTAKKMLRCRKEVENRFDLIYNKLKNQQGTDIISLRIIQIYYCGIYTNQFQAFQIEKTIDELLKSERFKQDESLDNIQLVQDRLIILKSSFVSKRGELIDVNYKQLAKFLNETEEGCKLIKHCSQLMPSYLSTIHEQLMDNYMQNGYSKLMIHGESSFFQNPAGYIEPCSINLFNFYDGKDDFILNMILTKEQCQSETILFGIDGKILGITQQFFNEAIKSNTQYSKTLTTQAGRTQDSTNLTTNIKDFLAKQPLIQFYIPNIQNQVEELRNQICQSSNYLMNNQKSTWMFPINHTECLQQMQLILSQFKKKSQGTQKPNQNFQSYKSQTYSKYSNYTNNTQQDQYDKSEIAKDILDQINIDNIPIILLHPELSSSLKELITFEDISKQSVQLGIFYSLQFKILKYKQGSIGYFMLTIKENKLYYSQQQMGQFSSHIQTPQTVRSSNQESNEIETIQNSMKIEFTSENMNQQEEIIQEIRLMNNIMHNNKDSSLVDQSGNNLSLDQTNIKLQIQLKNSERSNLYDTGRVLKQSQPLFARPQQQEFKIEDISQIEQDMQNIQQLQQDFDENEQDIANQRQESVSQSVKKRSNILDKIKLTQQNKDNPGDFASNPSRTSTNSTSKESILIVQQLYFNRDLITPLKKISIILGLILIGMLTCEILNVFLIKDNLQQQTQQVINLVKPQNIIYYYTSVFYQYWGTELHTLGILKLSEFQYQRNLQTLDDMLQYGRSYLQSFGIDVPLTAANLGVSTFELKQVKLGKVEKEIYQLQNFYSLLYETMYNMYINNKNIDNPSYDELFTQGIVRQNFLELIDLHNKLIIKISEDTIYQQSLVKSQFLVIMLMELFSILFFVGFQLRYWLFLDHITKSIIFLVSRLNENQALNQLNKLVQIKEHLEDQASNVWKLFNFGDIVFESSEKKYKKIILKQQDQTSNNYKSTSALYSRIQRTYYLNRINVILTFLITILWTAFLLTGYLIHMQKNENFQPSLTATLKYGQFRLNMDSVGFIGGIVKTEQLIPNNNLNFINQTFAISLLVEYKENLSPLINEVAQVILENANANNKQSRFDNILNFDICEFTDWEIMKACDLSRQNLPYFSKDAINDIVKNGVLGYTATLVKYLNSDFDYEINNLKYDTDENNLIAIQQKPFENFFLSYYCDIQNTMLDFLNLFQLDNSEIAGDINNIVQIFYLGVGICLFLFVLILSLLWVYKYQMKISCLRQILVLIPSDLILTANIRSQAKEIHNWLY</sequence>
<evidence type="ECO:0000313" key="3">
    <source>
        <dbReference type="EMBL" id="CAD8081260.1"/>
    </source>
</evidence>
<accession>A0A8S1MM22</accession>
<evidence type="ECO:0000313" key="4">
    <source>
        <dbReference type="Proteomes" id="UP000688137"/>
    </source>
</evidence>
<dbReference type="PANTHER" id="PTHR31600:SF2">
    <property type="entry name" value="GAMETE ENRICHED GENE 10 PROTEIN-RELATED"/>
    <property type="match status" value="1"/>
</dbReference>
<feature type="transmembrane region" description="Helical" evidence="2">
    <location>
        <begin position="1119"/>
        <end position="1141"/>
    </location>
</feature>
<keyword evidence="2" id="KW-0472">Membrane</keyword>
<feature type="transmembrane region" description="Helical" evidence="2">
    <location>
        <begin position="1661"/>
        <end position="1683"/>
    </location>
</feature>
<feature type="transmembrane region" description="Helical" evidence="2">
    <location>
        <begin position="1312"/>
        <end position="1335"/>
    </location>
</feature>
<proteinExistence type="predicted"/>
<dbReference type="OMA" id="VECIFRR"/>
<dbReference type="Proteomes" id="UP000688137">
    <property type="component" value="Unassembled WGS sequence"/>
</dbReference>
<dbReference type="PANTHER" id="PTHR31600">
    <property type="entry name" value="TINY MACROCYSTS PROTEIN B-RELATED"/>
    <property type="match status" value="1"/>
</dbReference>
<comment type="caution">
    <text evidence="3">The sequence shown here is derived from an EMBL/GenBank/DDBJ whole genome shotgun (WGS) entry which is preliminary data.</text>
</comment>
<keyword evidence="1" id="KW-0175">Coiled coil</keyword>
<feature type="transmembrane region" description="Helical" evidence="2">
    <location>
        <begin position="1429"/>
        <end position="1451"/>
    </location>
</feature>
<evidence type="ECO:0000256" key="1">
    <source>
        <dbReference type="SAM" id="Coils"/>
    </source>
</evidence>
<feature type="transmembrane region" description="Helical" evidence="2">
    <location>
        <begin position="268"/>
        <end position="286"/>
    </location>
</feature>
<feature type="transmembrane region" description="Helical" evidence="2">
    <location>
        <begin position="77"/>
        <end position="100"/>
    </location>
</feature>
<feature type="transmembrane region" description="Helical" evidence="2">
    <location>
        <begin position="112"/>
        <end position="133"/>
    </location>
</feature>
<keyword evidence="4" id="KW-1185">Reference proteome</keyword>
<feature type="transmembrane region" description="Helical" evidence="2">
    <location>
        <begin position="188"/>
        <end position="214"/>
    </location>
</feature>
<protein>
    <recommendedName>
        <fullName evidence="5">Transmembrane protein</fullName>
    </recommendedName>
</protein>
<dbReference type="EMBL" id="CAJJDM010000067">
    <property type="protein sequence ID" value="CAD8081260.1"/>
    <property type="molecule type" value="Genomic_DNA"/>
</dbReference>
<name>A0A8S1MM22_PARPR</name>
<keyword evidence="2" id="KW-0812">Transmembrane</keyword>
<dbReference type="InterPro" id="IPR052994">
    <property type="entry name" value="Tiny_macrocysts_regulators"/>
</dbReference>
<evidence type="ECO:0008006" key="5">
    <source>
        <dbReference type="Google" id="ProtNLM"/>
    </source>
</evidence>
<feature type="transmembrane region" description="Helical" evidence="2">
    <location>
        <begin position="220"/>
        <end position="237"/>
    </location>
</feature>
<feature type="coiled-coil region" evidence="1">
    <location>
        <begin position="1024"/>
        <end position="1054"/>
    </location>
</feature>